<evidence type="ECO:0000313" key="2">
    <source>
        <dbReference type="EMBL" id="EAR53132.1"/>
    </source>
</evidence>
<dbReference type="PANTHER" id="PTHR42850:SF4">
    <property type="entry name" value="ZINC-DEPENDENT ENDOPOLYPHOSPHATASE"/>
    <property type="match status" value="1"/>
</dbReference>
<dbReference type="eggNOG" id="COG0639">
    <property type="taxonomic scope" value="Bacteria"/>
</dbReference>
<dbReference type="SUPFAM" id="SSF56300">
    <property type="entry name" value="Metallo-dependent phosphatases"/>
    <property type="match status" value="1"/>
</dbReference>
<name>Q2CJK7_OCEGH</name>
<sequence length="243" mass="26654">MMRFLSRLMRTSAEFDPPNPEGKLQVIGDVHGRHDLLLRLLDRLDPDARTVLVGDYIDRGEESAEVLQTCRALVGEGRAVCLMGNHERMLLDFLDSPAGSERRWLANGGLQTLASFRLAFGPRPDPEAADQRRDALLEAMGEDLADWLRALPRTTRSGNVAVVHAAADPALPLDAQEDRTLLWGHPDFERTARTDGLWIAHGHTIVDAPSAARGRIATDTGAYATGRLTAAIIEDGSVRFETT</sequence>
<dbReference type="Proteomes" id="UP000003635">
    <property type="component" value="Unassembled WGS sequence"/>
</dbReference>
<dbReference type="Pfam" id="PF00149">
    <property type="entry name" value="Metallophos"/>
    <property type="match status" value="1"/>
</dbReference>
<accession>Q2CJK7</accession>
<protein>
    <submittedName>
        <fullName evidence="2">Serine/threonine protein phosphatase I</fullName>
    </submittedName>
</protein>
<dbReference type="GO" id="GO:0008803">
    <property type="term" value="F:bis(5'-nucleosyl)-tetraphosphatase (symmetrical) activity"/>
    <property type="evidence" value="ECO:0007669"/>
    <property type="project" value="TreeGrafter"/>
</dbReference>
<reference evidence="2 3" key="1">
    <citation type="journal article" date="2010" name="J. Bacteriol.">
        <title>Genome sequences of Oceanicola granulosus HTCC2516(T) and Oceanicola batsensis HTCC2597(TDelta).</title>
        <authorList>
            <person name="Thrash J.C."/>
            <person name="Cho J.C."/>
            <person name="Vergin K.L."/>
            <person name="Giovannoni S.J."/>
        </authorList>
    </citation>
    <scope>NUCLEOTIDE SEQUENCE [LARGE SCALE GENOMIC DNA]</scope>
    <source>
        <strain evidence="3">ATCC BAA-861 / DSM 15982 / KCTC 12143 / HTCC2516</strain>
    </source>
</reference>
<dbReference type="InterPro" id="IPR029052">
    <property type="entry name" value="Metallo-depent_PP-like"/>
</dbReference>
<comment type="caution">
    <text evidence="2">The sequence shown here is derived from an EMBL/GenBank/DDBJ whole genome shotgun (WGS) entry which is preliminary data.</text>
</comment>
<dbReference type="PANTHER" id="PTHR42850">
    <property type="entry name" value="METALLOPHOSPHOESTERASE"/>
    <property type="match status" value="1"/>
</dbReference>
<evidence type="ECO:0000313" key="3">
    <source>
        <dbReference type="Proteomes" id="UP000003635"/>
    </source>
</evidence>
<dbReference type="RefSeq" id="WP_007255866.1">
    <property type="nucleotide sequence ID" value="NZ_CH724107.1"/>
</dbReference>
<evidence type="ECO:0000259" key="1">
    <source>
        <dbReference type="Pfam" id="PF00149"/>
    </source>
</evidence>
<dbReference type="GO" id="GO:0005737">
    <property type="term" value="C:cytoplasm"/>
    <property type="evidence" value="ECO:0007669"/>
    <property type="project" value="TreeGrafter"/>
</dbReference>
<gene>
    <name evidence="2" type="ORF">OG2516_11731</name>
</gene>
<dbReference type="HOGENOM" id="CLU_023125_4_1_5"/>
<dbReference type="GO" id="GO:0110154">
    <property type="term" value="P:RNA decapping"/>
    <property type="evidence" value="ECO:0007669"/>
    <property type="project" value="TreeGrafter"/>
</dbReference>
<dbReference type="AlphaFoldDB" id="Q2CJK7"/>
<dbReference type="EMBL" id="AAOT01000001">
    <property type="protein sequence ID" value="EAR53132.1"/>
    <property type="molecule type" value="Genomic_DNA"/>
</dbReference>
<dbReference type="Gene3D" id="3.60.21.10">
    <property type="match status" value="1"/>
</dbReference>
<feature type="domain" description="Calcineurin-like phosphoesterase" evidence="1">
    <location>
        <begin position="26"/>
        <end position="204"/>
    </location>
</feature>
<keyword evidence="3" id="KW-1185">Reference proteome</keyword>
<dbReference type="InterPro" id="IPR004843">
    <property type="entry name" value="Calcineurin-like_PHP"/>
</dbReference>
<dbReference type="InterPro" id="IPR050126">
    <property type="entry name" value="Ap4A_hydrolase"/>
</dbReference>
<organism evidence="2 3">
    <name type="scientific">Oceanicola granulosus (strain ATCC BAA-861 / DSM 15982 / KCTC 12143 / HTCC2516)</name>
    <dbReference type="NCBI Taxonomy" id="314256"/>
    <lineage>
        <taxon>Bacteria</taxon>
        <taxon>Pseudomonadati</taxon>
        <taxon>Pseudomonadota</taxon>
        <taxon>Alphaproteobacteria</taxon>
        <taxon>Rhodobacterales</taxon>
        <taxon>Roseobacteraceae</taxon>
        <taxon>Oceanicola</taxon>
    </lineage>
</organism>
<dbReference type="GO" id="GO:0016791">
    <property type="term" value="F:phosphatase activity"/>
    <property type="evidence" value="ECO:0007669"/>
    <property type="project" value="TreeGrafter"/>
</dbReference>
<dbReference type="STRING" id="314256.OG2516_11731"/>
<proteinExistence type="predicted"/>